<name>A0AAV7MDG4_PLEWA</name>
<evidence type="ECO:0000313" key="4">
    <source>
        <dbReference type="Proteomes" id="UP001066276"/>
    </source>
</evidence>
<reference evidence="3" key="1">
    <citation type="journal article" date="2022" name="bioRxiv">
        <title>Sequencing and chromosome-scale assembly of the giantPleurodeles waltlgenome.</title>
        <authorList>
            <person name="Brown T."/>
            <person name="Elewa A."/>
            <person name="Iarovenko S."/>
            <person name="Subramanian E."/>
            <person name="Araus A.J."/>
            <person name="Petzold A."/>
            <person name="Susuki M."/>
            <person name="Suzuki K.-i.T."/>
            <person name="Hayashi T."/>
            <person name="Toyoda A."/>
            <person name="Oliveira C."/>
            <person name="Osipova E."/>
            <person name="Leigh N.D."/>
            <person name="Simon A."/>
            <person name="Yun M.H."/>
        </authorList>
    </citation>
    <scope>NUCLEOTIDE SEQUENCE</scope>
    <source>
        <strain evidence="3">20211129_DDA</strain>
        <tissue evidence="3">Liver</tissue>
    </source>
</reference>
<keyword evidence="1" id="KW-1133">Transmembrane helix</keyword>
<protein>
    <submittedName>
        <fullName evidence="3">Uncharacterized protein</fullName>
    </submittedName>
</protein>
<dbReference type="Proteomes" id="UP001066276">
    <property type="component" value="Chromosome 10"/>
</dbReference>
<comment type="caution">
    <text evidence="3">The sequence shown here is derived from an EMBL/GenBank/DDBJ whole genome shotgun (WGS) entry which is preliminary data.</text>
</comment>
<evidence type="ECO:0000256" key="1">
    <source>
        <dbReference type="SAM" id="Phobius"/>
    </source>
</evidence>
<keyword evidence="1" id="KW-0812">Transmembrane</keyword>
<keyword evidence="4" id="KW-1185">Reference proteome</keyword>
<keyword evidence="2" id="KW-0732">Signal</keyword>
<feature type="non-terminal residue" evidence="3">
    <location>
        <position position="97"/>
    </location>
</feature>
<dbReference type="EMBL" id="JANPWB010000014">
    <property type="protein sequence ID" value="KAJ1101527.1"/>
    <property type="molecule type" value="Genomic_DNA"/>
</dbReference>
<evidence type="ECO:0000313" key="3">
    <source>
        <dbReference type="EMBL" id="KAJ1101527.1"/>
    </source>
</evidence>
<feature type="chain" id="PRO_5043664240" evidence="2">
    <location>
        <begin position="25"/>
        <end position="97"/>
    </location>
</feature>
<dbReference type="AlphaFoldDB" id="A0AAV7MDG4"/>
<feature type="signal peptide" evidence="2">
    <location>
        <begin position="1"/>
        <end position="24"/>
    </location>
</feature>
<sequence>MLPGPGRAAPNLCFLHWLARVISAAVEGVPLFFVGGFNLVTKELYPKWPRQALTSPKLGSIGCSLFQGETSVEDLEGGSKCYSLPSMDFIKRVARCP</sequence>
<accession>A0AAV7MDG4</accession>
<keyword evidence="1" id="KW-0472">Membrane</keyword>
<proteinExistence type="predicted"/>
<feature type="transmembrane region" description="Helical" evidence="1">
    <location>
        <begin position="17"/>
        <end position="40"/>
    </location>
</feature>
<evidence type="ECO:0000256" key="2">
    <source>
        <dbReference type="SAM" id="SignalP"/>
    </source>
</evidence>
<organism evidence="3 4">
    <name type="scientific">Pleurodeles waltl</name>
    <name type="common">Iberian ribbed newt</name>
    <dbReference type="NCBI Taxonomy" id="8319"/>
    <lineage>
        <taxon>Eukaryota</taxon>
        <taxon>Metazoa</taxon>
        <taxon>Chordata</taxon>
        <taxon>Craniata</taxon>
        <taxon>Vertebrata</taxon>
        <taxon>Euteleostomi</taxon>
        <taxon>Amphibia</taxon>
        <taxon>Batrachia</taxon>
        <taxon>Caudata</taxon>
        <taxon>Salamandroidea</taxon>
        <taxon>Salamandridae</taxon>
        <taxon>Pleurodelinae</taxon>
        <taxon>Pleurodeles</taxon>
    </lineage>
</organism>
<gene>
    <name evidence="3" type="ORF">NDU88_006594</name>
</gene>